<evidence type="ECO:0000313" key="2">
    <source>
        <dbReference type="EMBL" id="KAK9411479.1"/>
    </source>
</evidence>
<sequence>KMDEIYKISSTERVQQAEKELAVQLTELKTEMEGNGILQGTPHCSVPLPKDVDYFRREREWILKKCLQVAEAKPLVIQTDVLQRELDSCLKREYTPESLPLLLYQKQVAQIMQEYNDAVQRAARLSSVRESFLTGKEIPINLVTQEDLMIYTQWLICHLHSLKTIHAYLQVLQHLPISHRTEVAIDRHPFQGDGYKTKASGKMDFLSCRMQVSVHPSSSAIEGTIAKNALPQHTAEIDQLKPQLRLLLSQLNINYDVENLKHSVNEMKLFSMVIKILGFF</sequence>
<accession>A0AAW1CAG0</accession>
<dbReference type="PANTHER" id="PTHR33331">
    <property type="entry name" value="COILED-COIL DOMAIN-CONTAINING PROTEIN 162"/>
    <property type="match status" value="1"/>
</dbReference>
<comment type="caution">
    <text evidence="2">The sequence shown here is derived from an EMBL/GenBank/DDBJ whole genome shotgun (WGS) entry which is preliminary data.</text>
</comment>
<name>A0AAW1CAG0_CROAD</name>
<feature type="non-terminal residue" evidence="2">
    <location>
        <position position="1"/>
    </location>
</feature>
<protein>
    <recommendedName>
        <fullName evidence="1">DUF4549 domain-containing protein</fullName>
    </recommendedName>
</protein>
<dbReference type="EMBL" id="JAOTOJ010000001">
    <property type="protein sequence ID" value="KAK9411479.1"/>
    <property type="molecule type" value="Genomic_DNA"/>
</dbReference>
<organism evidence="2 3">
    <name type="scientific">Crotalus adamanteus</name>
    <name type="common">Eastern diamondback rattlesnake</name>
    <dbReference type="NCBI Taxonomy" id="8729"/>
    <lineage>
        <taxon>Eukaryota</taxon>
        <taxon>Metazoa</taxon>
        <taxon>Chordata</taxon>
        <taxon>Craniata</taxon>
        <taxon>Vertebrata</taxon>
        <taxon>Euteleostomi</taxon>
        <taxon>Lepidosauria</taxon>
        <taxon>Squamata</taxon>
        <taxon>Bifurcata</taxon>
        <taxon>Unidentata</taxon>
        <taxon>Episquamata</taxon>
        <taxon>Toxicofera</taxon>
        <taxon>Serpentes</taxon>
        <taxon>Colubroidea</taxon>
        <taxon>Viperidae</taxon>
        <taxon>Crotalinae</taxon>
        <taxon>Crotalus</taxon>
    </lineage>
</organism>
<proteinExistence type="predicted"/>
<dbReference type="PANTHER" id="PTHR33331:SF13">
    <property type="entry name" value="COILED-COIL DOMAIN CONTAINING 162"/>
    <property type="match status" value="1"/>
</dbReference>
<dbReference type="AlphaFoldDB" id="A0AAW1CAG0"/>
<dbReference type="InterPro" id="IPR029376">
    <property type="entry name" value="DUF4549"/>
</dbReference>
<evidence type="ECO:0000259" key="1">
    <source>
        <dbReference type="Pfam" id="PF15082"/>
    </source>
</evidence>
<dbReference type="InterPro" id="IPR040401">
    <property type="entry name" value="CCDC162"/>
</dbReference>
<keyword evidence="3" id="KW-1185">Reference proteome</keyword>
<dbReference type="Proteomes" id="UP001474421">
    <property type="component" value="Unassembled WGS sequence"/>
</dbReference>
<feature type="domain" description="DUF4549" evidence="1">
    <location>
        <begin position="6"/>
        <end position="113"/>
    </location>
</feature>
<reference evidence="2 3" key="1">
    <citation type="journal article" date="2024" name="Proc. Natl. Acad. Sci. U.S.A.">
        <title>The genetic regulatory architecture and epigenomic basis for age-related changes in rattlesnake venom.</title>
        <authorList>
            <person name="Hogan M.P."/>
            <person name="Holding M.L."/>
            <person name="Nystrom G.S."/>
            <person name="Colston T.J."/>
            <person name="Bartlett D.A."/>
            <person name="Mason A.J."/>
            <person name="Ellsworth S.A."/>
            <person name="Rautsaw R.M."/>
            <person name="Lawrence K.C."/>
            <person name="Strickland J.L."/>
            <person name="He B."/>
            <person name="Fraser P."/>
            <person name="Margres M.J."/>
            <person name="Gilbert D.M."/>
            <person name="Gibbs H.L."/>
            <person name="Parkinson C.L."/>
            <person name="Rokyta D.R."/>
        </authorList>
    </citation>
    <scope>NUCLEOTIDE SEQUENCE [LARGE SCALE GENOMIC DNA]</scope>
    <source>
        <strain evidence="2">DRR0105</strain>
    </source>
</reference>
<gene>
    <name evidence="2" type="ORF">NXF25_002654</name>
</gene>
<evidence type="ECO:0000313" key="3">
    <source>
        <dbReference type="Proteomes" id="UP001474421"/>
    </source>
</evidence>
<dbReference type="Pfam" id="PF15082">
    <property type="entry name" value="DUF4549"/>
    <property type="match status" value="1"/>
</dbReference>